<organism evidence="1 3">
    <name type="scientific">Saliniramus fredricksonii</name>
    <dbReference type="NCBI Taxonomy" id="1653334"/>
    <lineage>
        <taxon>Bacteria</taxon>
        <taxon>Pseudomonadati</taxon>
        <taxon>Pseudomonadota</taxon>
        <taxon>Alphaproteobacteria</taxon>
        <taxon>Hyphomicrobiales</taxon>
        <taxon>Salinarimonadaceae</taxon>
        <taxon>Saliniramus</taxon>
    </lineage>
</organism>
<dbReference type="Proteomes" id="UP000050497">
    <property type="component" value="Unassembled WGS sequence"/>
</dbReference>
<proteinExistence type="predicted"/>
<evidence type="ECO:0000313" key="4">
    <source>
        <dbReference type="Proteomes" id="UP000182800"/>
    </source>
</evidence>
<gene>
    <name evidence="2" type="ORF">GA0071312_3425</name>
    <name evidence="1" type="ORF">HLUCCO17_06355</name>
</gene>
<protein>
    <submittedName>
        <fullName evidence="1">Uncharacterized protein</fullName>
    </submittedName>
</protein>
<reference evidence="2 4" key="2">
    <citation type="submission" date="2016-08" db="EMBL/GenBank/DDBJ databases">
        <authorList>
            <person name="Varghese N."/>
            <person name="Submissions Spin"/>
        </authorList>
    </citation>
    <scope>NUCLEOTIDE SEQUENCE [LARGE SCALE GENOMIC DNA]</scope>
    <source>
        <strain evidence="2 4">HL-109</strain>
    </source>
</reference>
<dbReference type="EMBL" id="FMBM01000002">
    <property type="protein sequence ID" value="SCC82433.1"/>
    <property type="molecule type" value="Genomic_DNA"/>
</dbReference>
<comment type="caution">
    <text evidence="1">The sequence shown here is derived from an EMBL/GenBank/DDBJ whole genome shotgun (WGS) entry which is preliminary data.</text>
</comment>
<evidence type="ECO:0000313" key="3">
    <source>
        <dbReference type="Proteomes" id="UP000050497"/>
    </source>
</evidence>
<dbReference type="Proteomes" id="UP000182800">
    <property type="component" value="Unassembled WGS sequence"/>
</dbReference>
<reference evidence="1 3" key="1">
    <citation type="submission" date="2015-09" db="EMBL/GenBank/DDBJ databases">
        <title>Identification and resolution of microdiversity through metagenomic sequencing of parallel consortia.</title>
        <authorList>
            <person name="Nelson W.C."/>
            <person name="Romine M.F."/>
            <person name="Lindemann S.R."/>
        </authorList>
    </citation>
    <scope>NUCLEOTIDE SEQUENCE [LARGE SCALE GENOMIC DNA]</scope>
    <source>
        <strain evidence="1">HL-109</strain>
    </source>
</reference>
<dbReference type="AlphaFoldDB" id="A0A0P7X8G3"/>
<name>A0A0P7X8G3_9HYPH</name>
<evidence type="ECO:0000313" key="1">
    <source>
        <dbReference type="EMBL" id="KPQ11526.1"/>
    </source>
</evidence>
<accession>A0A0P7X8G3</accession>
<keyword evidence="4" id="KW-1185">Reference proteome</keyword>
<evidence type="ECO:0000313" key="2">
    <source>
        <dbReference type="EMBL" id="SCC82433.1"/>
    </source>
</evidence>
<sequence length="61" mass="6565">MAGSVRPEASCAIAATIIATVQKSLIVSTRFRDMLFTESCAKARTAILKYILFGLCLDAII</sequence>
<dbReference type="EMBL" id="LJSX01000007">
    <property type="protein sequence ID" value="KPQ11526.1"/>
    <property type="molecule type" value="Genomic_DNA"/>
</dbReference>